<dbReference type="Gene3D" id="1.10.3900.10">
    <property type="entry name" value="YacF-like"/>
    <property type="match status" value="1"/>
</dbReference>
<dbReference type="HAMAP" id="MF_01092">
    <property type="entry name" value="ZapD"/>
    <property type="match status" value="1"/>
</dbReference>
<dbReference type="GO" id="GO:0005737">
    <property type="term" value="C:cytoplasm"/>
    <property type="evidence" value="ECO:0007669"/>
    <property type="project" value="UniProtKB-SubCell"/>
</dbReference>
<evidence type="ECO:0000256" key="3">
    <source>
        <dbReference type="ARBA" id="ARBA00023210"/>
    </source>
</evidence>
<reference evidence="8 11" key="1">
    <citation type="submission" date="2016-10" db="EMBL/GenBank/DDBJ databases">
        <authorList>
            <person name="de Groot N.N."/>
        </authorList>
    </citation>
    <scope>NUCLEOTIDE SEQUENCE [LARGE SCALE GENOMIC DNA]</scope>
    <source>
        <strain evidence="8">Nm10</strain>
        <strain evidence="9 11">Nm9</strain>
    </source>
</reference>
<comment type="subcellular location">
    <subcellularLocation>
        <location evidence="5">Cytoplasm</location>
    </subcellularLocation>
    <text evidence="5">Localizes to mid-cell in an FtsZ-dependent manner.</text>
</comment>
<keyword evidence="1 5" id="KW-0963">Cytoplasm</keyword>
<name>A0A0S3AGZ4_9PROT</name>
<accession>A0A0S3AGZ4</accession>
<dbReference type="EMBL" id="FOFX01000001">
    <property type="protein sequence ID" value="SEP64041.1"/>
    <property type="molecule type" value="Genomic_DNA"/>
</dbReference>
<dbReference type="AlphaFoldDB" id="A0A0S3AGZ4"/>
<dbReference type="PANTHER" id="PTHR39455:SF1">
    <property type="entry name" value="CELL DIVISION PROTEIN ZAPD"/>
    <property type="match status" value="1"/>
</dbReference>
<feature type="coiled-coil region" evidence="6">
    <location>
        <begin position="47"/>
        <end position="77"/>
    </location>
</feature>
<reference evidence="7 14" key="4">
    <citation type="submission" date="2018-04" db="EMBL/GenBank/DDBJ databases">
        <title>Active sludge and wastewater microbial communities from Klosterneuburg, Austria.</title>
        <authorList>
            <person name="Wagner M."/>
        </authorList>
    </citation>
    <scope>NUCLEOTIDE SEQUENCE [LARGE SCALE GENOMIC DNA]</scope>
    <source>
        <strain evidence="7 14">Nm4</strain>
    </source>
</reference>
<dbReference type="Gene3D" id="2.60.440.10">
    <property type="entry name" value="YacF-like domains"/>
    <property type="match status" value="1"/>
</dbReference>
<dbReference type="EMBL" id="FNLN01000007">
    <property type="protein sequence ID" value="SDT87383.1"/>
    <property type="molecule type" value="Genomic_DNA"/>
</dbReference>
<gene>
    <name evidence="5" type="primary">zapD</name>
    <name evidence="7" type="ORF">C8R28_100595</name>
    <name evidence="8" type="ORF">SAMN05216406_10725</name>
    <name evidence="9" type="ORF">SAMN05421510_100157</name>
    <name evidence="10" type="ORF">SAMN06297164_1239</name>
</gene>
<reference evidence="12" key="2">
    <citation type="submission" date="2016-10" db="EMBL/GenBank/DDBJ databases">
        <authorList>
            <person name="Varghese N."/>
            <person name="Submissions S."/>
        </authorList>
    </citation>
    <scope>NUCLEOTIDE SEQUENCE [LARGE SCALE GENOMIC DNA]</scope>
    <source>
        <strain evidence="12">Nm10</strain>
    </source>
</reference>
<dbReference type="NCBIfam" id="NF003656">
    <property type="entry name" value="PRK05287.1-4"/>
    <property type="match status" value="1"/>
</dbReference>
<keyword evidence="2 5" id="KW-0132">Cell division</keyword>
<keyword evidence="3 5" id="KW-0717">Septation</keyword>
<evidence type="ECO:0000256" key="5">
    <source>
        <dbReference type="HAMAP-Rule" id="MF_01092"/>
    </source>
</evidence>
<evidence type="ECO:0000313" key="10">
    <source>
        <dbReference type="EMBL" id="SOD17568.1"/>
    </source>
</evidence>
<evidence type="ECO:0000313" key="8">
    <source>
        <dbReference type="EMBL" id="SDT87383.1"/>
    </source>
</evidence>
<keyword evidence="12" id="KW-1185">Reference proteome</keyword>
<dbReference type="Proteomes" id="UP000181998">
    <property type="component" value="Unassembled WGS sequence"/>
</dbReference>
<keyword evidence="4 5" id="KW-0131">Cell cycle</keyword>
<dbReference type="Proteomes" id="UP000244110">
    <property type="component" value="Unassembled WGS sequence"/>
</dbReference>
<comment type="function">
    <text evidence="5">Cell division factor that enhances FtsZ-ring assembly. Directly interacts with FtsZ and promotes bundling of FtsZ protofilaments, with a reduction in FtsZ GTPase activity.</text>
</comment>
<sequence>MICYEHPLNERIRTLLRLEDLFNKIDFFSTKESASEHHASLIALFEILEITNRADIKSDLLQELERQKLLLEMLRKSPDVSEAALDSVLNDIKITFREMLDFPGKVGEHLRENEWLMAIKQRIGIPGGCCVFDLPSYHYWLNLDPIYRHEDFNEWLSPFQPIRNAFRIVLLLLRKSGRTLRVVANQGVFQQTGAEYSAHMLRLNLSDQLPCVPEISANKYALNIRFVPTQAGQKNKIYENDVAFEITFCNL</sequence>
<evidence type="ECO:0000256" key="2">
    <source>
        <dbReference type="ARBA" id="ARBA00022618"/>
    </source>
</evidence>
<dbReference type="InterPro" id="IPR009777">
    <property type="entry name" value="ZapD"/>
</dbReference>
<evidence type="ECO:0000256" key="4">
    <source>
        <dbReference type="ARBA" id="ARBA00023306"/>
    </source>
</evidence>
<dbReference type="STRING" id="44577.ATY38_03625"/>
<comment type="subunit">
    <text evidence="5">Interacts with FtsZ.</text>
</comment>
<evidence type="ECO:0000313" key="14">
    <source>
        <dbReference type="Proteomes" id="UP000244110"/>
    </source>
</evidence>
<dbReference type="Pfam" id="PF07072">
    <property type="entry name" value="ZapD"/>
    <property type="match status" value="1"/>
</dbReference>
<comment type="similarity">
    <text evidence="5">Belongs to the ZapD family.</text>
</comment>
<dbReference type="InterPro" id="IPR036268">
    <property type="entry name" value="ZapD_sf"/>
</dbReference>
<dbReference type="PANTHER" id="PTHR39455">
    <property type="entry name" value="CELL DIVISION PROTEIN ZAPD"/>
    <property type="match status" value="1"/>
</dbReference>
<evidence type="ECO:0000256" key="6">
    <source>
        <dbReference type="SAM" id="Coils"/>
    </source>
</evidence>
<organism evidence="7 14">
    <name type="scientific">Nitrosomonas ureae</name>
    <dbReference type="NCBI Taxonomy" id="44577"/>
    <lineage>
        <taxon>Bacteria</taxon>
        <taxon>Pseudomonadati</taxon>
        <taxon>Pseudomonadota</taxon>
        <taxon>Betaproteobacteria</taxon>
        <taxon>Nitrosomonadales</taxon>
        <taxon>Nitrosomonadaceae</taxon>
        <taxon>Nitrosomonas</taxon>
    </lineage>
</organism>
<dbReference type="SUPFAM" id="SSF160950">
    <property type="entry name" value="YacF-like"/>
    <property type="match status" value="1"/>
</dbReference>
<dbReference type="Proteomes" id="UP000182882">
    <property type="component" value="Unassembled WGS sequence"/>
</dbReference>
<keyword evidence="6" id="KW-0175">Coiled coil</keyword>
<dbReference type="EMBL" id="OCMU01000001">
    <property type="protein sequence ID" value="SOD17568.1"/>
    <property type="molecule type" value="Genomic_DNA"/>
</dbReference>
<dbReference type="OrthoDB" id="5294622at2"/>
<evidence type="ECO:0000313" key="12">
    <source>
        <dbReference type="Proteomes" id="UP000182882"/>
    </source>
</evidence>
<dbReference type="EMBL" id="QAOL01000005">
    <property type="protein sequence ID" value="PTQ87488.1"/>
    <property type="molecule type" value="Genomic_DNA"/>
</dbReference>
<dbReference type="InterPro" id="IPR027462">
    <property type="entry name" value="ZapD_C"/>
</dbReference>
<dbReference type="Proteomes" id="UP000219335">
    <property type="component" value="Unassembled WGS sequence"/>
</dbReference>
<proteinExistence type="inferred from homology"/>
<evidence type="ECO:0000313" key="9">
    <source>
        <dbReference type="EMBL" id="SEP64041.1"/>
    </source>
</evidence>
<dbReference type="GO" id="GO:0000917">
    <property type="term" value="P:division septum assembly"/>
    <property type="evidence" value="ECO:0007669"/>
    <property type="project" value="UniProtKB-KW"/>
</dbReference>
<evidence type="ECO:0000313" key="11">
    <source>
        <dbReference type="Proteomes" id="UP000181998"/>
    </source>
</evidence>
<dbReference type="KEGG" id="nur:ATY38_03625"/>
<dbReference type="GO" id="GO:0043093">
    <property type="term" value="P:FtsZ-dependent cytokinesis"/>
    <property type="evidence" value="ECO:0007669"/>
    <property type="project" value="UniProtKB-UniRule"/>
</dbReference>
<dbReference type="GO" id="GO:0032153">
    <property type="term" value="C:cell division site"/>
    <property type="evidence" value="ECO:0007669"/>
    <property type="project" value="TreeGrafter"/>
</dbReference>
<protein>
    <recommendedName>
        <fullName evidence="5">Cell division protein ZapD</fullName>
    </recommendedName>
    <alternativeName>
        <fullName evidence="5">Z ring-associated protein D</fullName>
    </alternativeName>
</protein>
<evidence type="ECO:0000313" key="13">
    <source>
        <dbReference type="Proteomes" id="UP000219335"/>
    </source>
</evidence>
<evidence type="ECO:0000313" key="7">
    <source>
        <dbReference type="EMBL" id="PTQ87488.1"/>
    </source>
</evidence>
<dbReference type="RefSeq" id="WP_062558099.1">
    <property type="nucleotide sequence ID" value="NZ_CP013341.1"/>
</dbReference>
<evidence type="ECO:0000256" key="1">
    <source>
        <dbReference type="ARBA" id="ARBA00022490"/>
    </source>
</evidence>
<reference evidence="10 13" key="3">
    <citation type="submission" date="2017-09" db="EMBL/GenBank/DDBJ databases">
        <authorList>
            <person name="Ehlers B."/>
            <person name="Leendertz F.H."/>
        </authorList>
    </citation>
    <scope>NUCLEOTIDE SEQUENCE [LARGE SCALE GENOMIC DNA]</scope>
    <source>
        <strain evidence="10 13">Nm42</strain>
    </source>
</reference>